<dbReference type="CDD" id="cd04301">
    <property type="entry name" value="NAT_SF"/>
    <property type="match status" value="1"/>
</dbReference>
<dbReference type="Pfam" id="PF00583">
    <property type="entry name" value="Acetyltransf_1"/>
    <property type="match status" value="1"/>
</dbReference>
<dbReference type="PROSITE" id="PS51186">
    <property type="entry name" value="GNAT"/>
    <property type="match status" value="1"/>
</dbReference>
<dbReference type="Proteomes" id="UP000046176">
    <property type="component" value="Unassembled WGS sequence"/>
</dbReference>
<proteinExistence type="predicted"/>
<feature type="domain" description="N-acetyltransferase" evidence="1">
    <location>
        <begin position="4"/>
        <end position="146"/>
    </location>
</feature>
<dbReference type="RefSeq" id="WP_245282693.1">
    <property type="nucleotide sequence ID" value="NZ_CCRH01000002.1"/>
</dbReference>
<dbReference type="GO" id="GO:0016747">
    <property type="term" value="F:acyltransferase activity, transferring groups other than amino-acyl groups"/>
    <property type="evidence" value="ECO:0007669"/>
    <property type="project" value="InterPro"/>
</dbReference>
<evidence type="ECO:0000313" key="2">
    <source>
        <dbReference type="EMBL" id="CDZ32005.1"/>
    </source>
</evidence>
<sequence length="146" mass="16101">MVGIVIATLGEPLPADIVSLADAAERGGYAHIRRLVEEWSTATNRFEGRGERLLGAYDGQSLVAVGGMTIEFSRPDWLRMRRFYVLPDYQSRGIGRMLAAQLLDHARAFTTVVTVQAGDGKAGLFWQAMGFRPQVCDTYTHVLELG</sequence>
<evidence type="ECO:0000259" key="1">
    <source>
        <dbReference type="PROSITE" id="PS51186"/>
    </source>
</evidence>
<dbReference type="SUPFAM" id="SSF55729">
    <property type="entry name" value="Acyl-CoA N-acyltransferases (Nat)"/>
    <property type="match status" value="1"/>
</dbReference>
<protein>
    <submittedName>
        <fullName evidence="2">Putative acetyltransferase protein, GNAT family</fullName>
    </submittedName>
</protein>
<gene>
    <name evidence="2" type="ORF">NGAL_HAMBI1145_07750</name>
</gene>
<organism evidence="2 3">
    <name type="scientific">Neorhizobium galegae bv. officinalis</name>
    <dbReference type="NCBI Taxonomy" id="323656"/>
    <lineage>
        <taxon>Bacteria</taxon>
        <taxon>Pseudomonadati</taxon>
        <taxon>Pseudomonadota</taxon>
        <taxon>Alphaproteobacteria</taxon>
        <taxon>Hyphomicrobiales</taxon>
        <taxon>Rhizobiaceae</taxon>
        <taxon>Rhizobium/Agrobacterium group</taxon>
        <taxon>Neorhizobium</taxon>
    </lineage>
</organism>
<dbReference type="AlphaFoldDB" id="A0A0T7FAF1"/>
<dbReference type="InterPro" id="IPR016181">
    <property type="entry name" value="Acyl_CoA_acyltransferase"/>
</dbReference>
<keyword evidence="2" id="KW-0808">Transferase</keyword>
<dbReference type="Gene3D" id="3.40.630.30">
    <property type="match status" value="1"/>
</dbReference>
<accession>A0A0T7FAF1</accession>
<dbReference type="InterPro" id="IPR000182">
    <property type="entry name" value="GNAT_dom"/>
</dbReference>
<name>A0A0T7FAF1_NEOGA</name>
<reference evidence="2 3" key="1">
    <citation type="submission" date="2014-08" db="EMBL/GenBank/DDBJ databases">
        <authorList>
            <person name="Chen Y.-H."/>
        </authorList>
    </citation>
    <scope>NUCLEOTIDE SEQUENCE [LARGE SCALE GENOMIC DNA]</scope>
</reference>
<dbReference type="EMBL" id="CCRH01000002">
    <property type="protein sequence ID" value="CDZ32005.1"/>
    <property type="molecule type" value="Genomic_DNA"/>
</dbReference>
<evidence type="ECO:0000313" key="3">
    <source>
        <dbReference type="Proteomes" id="UP000046176"/>
    </source>
</evidence>